<dbReference type="EMBL" id="LR796139">
    <property type="protein sequence ID" value="CAB4120923.1"/>
    <property type="molecule type" value="Genomic_DNA"/>
</dbReference>
<evidence type="ECO:0000313" key="1">
    <source>
        <dbReference type="EMBL" id="CAB4120923.1"/>
    </source>
</evidence>
<name>A0A6J5KHQ7_9CAUD</name>
<protein>
    <submittedName>
        <fullName evidence="1">Uncharacterized protein</fullName>
    </submittedName>
</protein>
<gene>
    <name evidence="1" type="ORF">UFOVP1_36</name>
</gene>
<organism evidence="1">
    <name type="scientific">uncultured Caudovirales phage</name>
    <dbReference type="NCBI Taxonomy" id="2100421"/>
    <lineage>
        <taxon>Viruses</taxon>
        <taxon>Duplodnaviria</taxon>
        <taxon>Heunggongvirae</taxon>
        <taxon>Uroviricota</taxon>
        <taxon>Caudoviricetes</taxon>
        <taxon>Peduoviridae</taxon>
        <taxon>Maltschvirus</taxon>
        <taxon>Maltschvirus maltsch</taxon>
    </lineage>
</organism>
<reference evidence="1" key="1">
    <citation type="submission" date="2020-04" db="EMBL/GenBank/DDBJ databases">
        <authorList>
            <person name="Chiriac C."/>
            <person name="Salcher M."/>
            <person name="Ghai R."/>
            <person name="Kavagutti S V."/>
        </authorList>
    </citation>
    <scope>NUCLEOTIDE SEQUENCE</scope>
</reference>
<sequence length="106" mass="11435">MKDIIIFSLGLFIIVLLFVGNTVYGHKHGAIAPSTITYTYQATAIWKNAMGEPLAYSSTYYDTANDCITALSQVRVDQVLGAKVVDGTCASFSSAGEITKVYEVSK</sequence>
<proteinExistence type="predicted"/>
<accession>A0A6J5KHQ7</accession>